<dbReference type="InterPro" id="IPR024953">
    <property type="entry name" value="PP_kinase_middle"/>
</dbReference>
<reference evidence="2" key="2">
    <citation type="submission" date="2016-01" db="EMBL/GenBank/DDBJ databases">
        <title>Six Aerococcus type strain genome sequencing and assembly using PacBio and Illumina Hiseq.</title>
        <authorList>
            <person name="Carkaci D."/>
            <person name="Dargis R."/>
            <person name="Nielsen X.C."/>
            <person name="Skovgaard O."/>
            <person name="Fuursted K."/>
            <person name="Christensen J.J."/>
        </authorList>
    </citation>
    <scope>NUCLEOTIDE SEQUENCE [LARGE SCALE GENOMIC DNA]</scope>
    <source>
        <strain evidence="2">CCUG42038B</strain>
    </source>
</reference>
<dbReference type="AlphaFoldDB" id="A0A0X8FM13"/>
<dbReference type="PANTHER" id="PTHR30218:SF0">
    <property type="entry name" value="POLYPHOSPHATE KINASE"/>
    <property type="match status" value="1"/>
</dbReference>
<dbReference type="Gene3D" id="3.30.1840.10">
    <property type="entry name" value="Polyphosphate kinase middle domain"/>
    <property type="match status" value="1"/>
</dbReference>
<dbReference type="InterPro" id="IPR036832">
    <property type="entry name" value="PPK_N_dom_sf"/>
</dbReference>
<dbReference type="STRING" id="128944.AWM75_07400"/>
<dbReference type="KEGG" id="auh:AWM75_07400"/>
<keyword evidence="2" id="KW-1185">Reference proteome</keyword>
<dbReference type="RefSeq" id="WP_067980263.1">
    <property type="nucleotide sequence ID" value="NZ_CP014163.1"/>
</dbReference>
<dbReference type="SUPFAM" id="SSF140356">
    <property type="entry name" value="PPK N-terminal domain-like"/>
    <property type="match status" value="1"/>
</dbReference>
<organism evidence="1 2">
    <name type="scientific">Aerococcus urinaehominis</name>
    <dbReference type="NCBI Taxonomy" id="128944"/>
    <lineage>
        <taxon>Bacteria</taxon>
        <taxon>Bacillati</taxon>
        <taxon>Bacillota</taxon>
        <taxon>Bacilli</taxon>
        <taxon>Lactobacillales</taxon>
        <taxon>Aerococcaceae</taxon>
        <taxon>Aerococcus</taxon>
    </lineage>
</organism>
<name>A0A0X8FM13_9LACT</name>
<dbReference type="InterPro" id="IPR036830">
    <property type="entry name" value="PP_kinase_middle_dom_sf"/>
</dbReference>
<dbReference type="PANTHER" id="PTHR30218">
    <property type="entry name" value="POLYPHOSPHATE KINASE"/>
    <property type="match status" value="1"/>
</dbReference>
<dbReference type="Pfam" id="PF02503">
    <property type="entry name" value="PP_kinase"/>
    <property type="match status" value="1"/>
</dbReference>
<dbReference type="GO" id="GO:0006799">
    <property type="term" value="P:polyphosphate biosynthetic process"/>
    <property type="evidence" value="ECO:0007669"/>
    <property type="project" value="InterPro"/>
</dbReference>
<reference evidence="1 2" key="1">
    <citation type="journal article" date="2016" name="Genome Announc.">
        <title>Complete Genome Sequences of Aerococcus christensenii CCUG 28831T, Aerococcus sanguinicola CCUG 43001T, Aerococcus urinae CCUG 36881T, Aerococcus urinaeequi CCUG 28094T, Aerococcus urinaehominis CCUG 42038 BT, and Aerococcus viridans CCUG 4311T.</title>
        <authorList>
            <person name="Carkaci D."/>
            <person name="Dargis R."/>
            <person name="Nielsen X.C."/>
            <person name="Skovgaard O."/>
            <person name="Fuursted K."/>
            <person name="Christensen J.J."/>
        </authorList>
    </citation>
    <scope>NUCLEOTIDE SEQUENCE [LARGE SCALE GENOMIC DNA]</scope>
    <source>
        <strain evidence="1 2">CCUG42038B</strain>
    </source>
</reference>
<gene>
    <name evidence="1" type="ORF">AWM75_07400</name>
</gene>
<dbReference type="GO" id="GO:0009358">
    <property type="term" value="C:polyphosphate kinase complex"/>
    <property type="evidence" value="ECO:0007669"/>
    <property type="project" value="InterPro"/>
</dbReference>
<dbReference type="Pfam" id="PF13089">
    <property type="entry name" value="PP_kinase_N"/>
    <property type="match status" value="1"/>
</dbReference>
<protein>
    <submittedName>
        <fullName evidence="1">Uncharacterized protein</fullName>
    </submittedName>
</protein>
<dbReference type="SUPFAM" id="SSF143724">
    <property type="entry name" value="PHP14-like"/>
    <property type="match status" value="1"/>
</dbReference>
<proteinExistence type="predicted"/>
<sequence length="305" mass="35492">MTSEKQKITDFNNPDYYDNREISWLSFNQRVLAEAEDSRNPLLERLGFISIGASNLDEFMMVRVAGLQDQDHWQVKTRDSKKQWTPAQQLQAIAEVNHKLVDYQYGLYHDLVALCQDRGIYFQGVDQLSDQVLDQLKLESFNDIYPALTPLGIDAYRPFPNLNNKVINLFVRLKKAGQEEKLAIVPLPQLMKRFHTCQHDGNHYLVYTEEIIRHFIGELFQGYQVKSAFFFRITRNADLDIQEEGAQDLLAVIEDYLIKRRQGMAVRIEIDQRFINPDTDQADIDFLLDSLELTDQDLYLVDGPP</sequence>
<evidence type="ECO:0000313" key="1">
    <source>
        <dbReference type="EMBL" id="AMB99798.1"/>
    </source>
</evidence>
<evidence type="ECO:0000313" key="2">
    <source>
        <dbReference type="Proteomes" id="UP000062260"/>
    </source>
</evidence>
<dbReference type="Proteomes" id="UP000062260">
    <property type="component" value="Chromosome"/>
</dbReference>
<dbReference type="Gene3D" id="1.20.58.310">
    <property type="entry name" value="Polyphosphate kinase N-terminal domain"/>
    <property type="match status" value="1"/>
</dbReference>
<dbReference type="EMBL" id="CP014163">
    <property type="protein sequence ID" value="AMB99798.1"/>
    <property type="molecule type" value="Genomic_DNA"/>
</dbReference>
<dbReference type="GO" id="GO:0008976">
    <property type="term" value="F:polyphosphate kinase activity"/>
    <property type="evidence" value="ECO:0007669"/>
    <property type="project" value="InterPro"/>
</dbReference>
<dbReference type="InterPro" id="IPR025198">
    <property type="entry name" value="PPK_N_dom"/>
</dbReference>
<accession>A0A0X8FM13</accession>
<dbReference type="InterPro" id="IPR003414">
    <property type="entry name" value="PP_kinase"/>
</dbReference>